<dbReference type="SUPFAM" id="SSF53474">
    <property type="entry name" value="alpha/beta-Hydrolases"/>
    <property type="match status" value="1"/>
</dbReference>
<dbReference type="RefSeq" id="WP_184574091.1">
    <property type="nucleotide sequence ID" value="NZ_JACHJL010000011.1"/>
</dbReference>
<dbReference type="InterPro" id="IPR029058">
    <property type="entry name" value="AB_hydrolase_fold"/>
</dbReference>
<dbReference type="Proteomes" id="UP000588098">
    <property type="component" value="Unassembled WGS sequence"/>
</dbReference>
<sequence length="313" mass="33984">MSAHRSPTPAAPVGAVAPPPHSARLTDLPEVAGRAVRNPLNTRTLPARWYAPPGSVLELTDAPAQPWAEAPQDVPAGALRRHRLGSGALAAERDVWVYEPPGSWPDECDAVVLLDGDMWFGQLGFESVLDRLIAIGLLPPLVVLAPDAVDERTRARELGGRDAHVNFLVAELMPWAAARWPVTYDPARTVVAGQGLGGLTALYTGYAAPMRFGKVLAQSAALGWHPDGEEWDPDALPWITRRYVDGAPRELRLHLDVGLHEPDLLQHTRGLRAALRDRNYPVSYTEFNGGHDYSCWSGGLADGLLTLLGDRPR</sequence>
<evidence type="ECO:0000313" key="3">
    <source>
        <dbReference type="Proteomes" id="UP000588098"/>
    </source>
</evidence>
<feature type="region of interest" description="Disordered" evidence="1">
    <location>
        <begin position="1"/>
        <end position="22"/>
    </location>
</feature>
<dbReference type="PANTHER" id="PTHR48098:SF3">
    <property type="entry name" value="IRON(III) ENTEROBACTIN ESTERASE"/>
    <property type="match status" value="1"/>
</dbReference>
<evidence type="ECO:0000313" key="2">
    <source>
        <dbReference type="EMBL" id="MBB5937252.1"/>
    </source>
</evidence>
<dbReference type="AlphaFoldDB" id="A0A7W9QDY7"/>
<dbReference type="PANTHER" id="PTHR48098">
    <property type="entry name" value="ENTEROCHELIN ESTERASE-RELATED"/>
    <property type="match status" value="1"/>
</dbReference>
<reference evidence="2 3" key="1">
    <citation type="submission" date="2020-08" db="EMBL/GenBank/DDBJ databases">
        <title>Genomic Encyclopedia of Type Strains, Phase III (KMG-III): the genomes of soil and plant-associated and newly described type strains.</title>
        <authorList>
            <person name="Whitman W."/>
        </authorList>
    </citation>
    <scope>NUCLEOTIDE SEQUENCE [LARGE SCALE GENOMIC DNA]</scope>
    <source>
        <strain evidence="2 3">CECT 8305</strain>
    </source>
</reference>
<name>A0A7W9QDY7_9ACTN</name>
<keyword evidence="3" id="KW-1185">Reference proteome</keyword>
<proteinExistence type="predicted"/>
<dbReference type="Gene3D" id="3.40.50.1820">
    <property type="entry name" value="alpha/beta hydrolase"/>
    <property type="match status" value="1"/>
</dbReference>
<dbReference type="Pfam" id="PF00756">
    <property type="entry name" value="Esterase"/>
    <property type="match status" value="1"/>
</dbReference>
<protein>
    <submittedName>
        <fullName evidence="2">Enterochelin esterase-like enzyme</fullName>
    </submittedName>
</protein>
<dbReference type="InterPro" id="IPR050583">
    <property type="entry name" value="Mycobacterial_A85_antigen"/>
</dbReference>
<feature type="compositionally biased region" description="Low complexity" evidence="1">
    <location>
        <begin position="7"/>
        <end position="16"/>
    </location>
</feature>
<organism evidence="2 3">
    <name type="scientific">Streptomyces zagrosensis</name>
    <dbReference type="NCBI Taxonomy" id="1042984"/>
    <lineage>
        <taxon>Bacteria</taxon>
        <taxon>Bacillati</taxon>
        <taxon>Actinomycetota</taxon>
        <taxon>Actinomycetes</taxon>
        <taxon>Kitasatosporales</taxon>
        <taxon>Streptomycetaceae</taxon>
        <taxon>Streptomyces</taxon>
    </lineage>
</organism>
<gene>
    <name evidence="2" type="ORF">FHS42_004331</name>
</gene>
<dbReference type="InterPro" id="IPR000801">
    <property type="entry name" value="Esterase-like"/>
</dbReference>
<accession>A0A7W9QDY7</accession>
<dbReference type="EMBL" id="JACHJL010000011">
    <property type="protein sequence ID" value="MBB5937252.1"/>
    <property type="molecule type" value="Genomic_DNA"/>
</dbReference>
<evidence type="ECO:0000256" key="1">
    <source>
        <dbReference type="SAM" id="MobiDB-lite"/>
    </source>
</evidence>
<comment type="caution">
    <text evidence="2">The sequence shown here is derived from an EMBL/GenBank/DDBJ whole genome shotgun (WGS) entry which is preliminary data.</text>
</comment>